<dbReference type="Proteomes" id="UP000002385">
    <property type="component" value="Chromosome"/>
</dbReference>
<dbReference type="HOGENOM" id="CLU_512691_0_0_5"/>
<accession>B7KYP5</accession>
<dbReference type="AlphaFoldDB" id="B7KYP5"/>
<evidence type="ECO:0000313" key="1">
    <source>
        <dbReference type="EMBL" id="ACK84796.1"/>
    </source>
</evidence>
<name>B7KYP5_METC4</name>
<gene>
    <name evidence="1" type="ordered locus">Mchl_3991</name>
</gene>
<dbReference type="InterPro" id="IPR011050">
    <property type="entry name" value="Pectin_lyase_fold/virulence"/>
</dbReference>
<sequence>MPNDRFEALCPMVGSYMPGGKALTLGDVYGSPTPEALRAAIVSDFGGQDLIPPLDARPNTDQAAETDPPWSLALRVCGAADLQGKENVFHRRDRCIDLDDTLDWLVIQLALRRSGRPASATLELPRTRGAYALNQSLSVSAGTHLRWTPGADGTYSTVVLVGTTDNGTMFTNMNPYSLDVSPTVVRVLADDIVFDEPHISGNNIKGENAISFARGSRNAIISGGEIRDLEYDPQRQGGRAVQCEQGCDGLTVRRLRIVHSTFGISSGAIQQNRKLLQPFGDLAQSRLVVRDVEMNDVEVPFSFLNTKLDKSSDPDGQSVDIDGVRIVNSGALVRAKIRSGNTDTFSYQPDDGSERVWCYDRQQLASRYELSQTFYSPGAAGIFYFQAGRDVRIRNVTVVNDPSYPKIGGLFRGEAGNTISISDVRFRGNARAVFNLTGGITGPVSNAIHLENVRFDRIRAEGEFDTAVLSADDLPVVRARKADVPGDRCARLGAGGRFHNLTWSDSTVNGRPVTGMQIPAAAPTISRTKGP</sequence>
<protein>
    <submittedName>
        <fullName evidence="1">Uncharacterized protein</fullName>
    </submittedName>
</protein>
<dbReference type="KEGG" id="mch:Mchl_3991"/>
<dbReference type="InterPro" id="IPR012334">
    <property type="entry name" value="Pectin_lyas_fold"/>
</dbReference>
<evidence type="ECO:0000313" key="2">
    <source>
        <dbReference type="Proteomes" id="UP000002385"/>
    </source>
</evidence>
<dbReference type="Gene3D" id="2.160.20.10">
    <property type="entry name" value="Single-stranded right-handed beta-helix, Pectin lyase-like"/>
    <property type="match status" value="1"/>
</dbReference>
<dbReference type="SUPFAM" id="SSF51126">
    <property type="entry name" value="Pectin lyase-like"/>
    <property type="match status" value="1"/>
</dbReference>
<reference evidence="1 2" key="2">
    <citation type="journal article" date="2012" name="J. Bacteriol.">
        <title>Complete genome sequences of six strains of the genus Methylobacterium.</title>
        <authorList>
            <person name="Marx C.J."/>
            <person name="Bringel F."/>
            <person name="Chistoserdova L."/>
            <person name="Moulin L."/>
            <person name="Farhan Ul Haque M."/>
            <person name="Fleischman D.E."/>
            <person name="Gruffaz C."/>
            <person name="Jourand P."/>
            <person name="Knief C."/>
            <person name="Lee M.C."/>
            <person name="Muller E.E."/>
            <person name="Nadalig T."/>
            <person name="Peyraud R."/>
            <person name="Roselli S."/>
            <person name="Russ L."/>
            <person name="Goodwin L.A."/>
            <person name="Ivanova N."/>
            <person name="Kyrpides N."/>
            <person name="Lajus A."/>
            <person name="Land M.L."/>
            <person name="Medigue C."/>
            <person name="Mikhailova N."/>
            <person name="Nolan M."/>
            <person name="Woyke T."/>
            <person name="Stolyar S."/>
            <person name="Vorholt J.A."/>
            <person name="Vuilleumier S."/>
        </authorList>
    </citation>
    <scope>NUCLEOTIDE SEQUENCE [LARGE SCALE GENOMIC DNA]</scope>
    <source>
        <strain evidence="2">CM4 / NCIMB 13688</strain>
    </source>
</reference>
<organism evidence="1 2">
    <name type="scientific">Methylorubrum extorquens (strain CM4 / NCIMB 13688)</name>
    <name type="common">Methylobacterium extorquens</name>
    <dbReference type="NCBI Taxonomy" id="440085"/>
    <lineage>
        <taxon>Bacteria</taxon>
        <taxon>Pseudomonadati</taxon>
        <taxon>Pseudomonadota</taxon>
        <taxon>Alphaproteobacteria</taxon>
        <taxon>Hyphomicrobiales</taxon>
        <taxon>Methylobacteriaceae</taxon>
        <taxon>Methylorubrum</taxon>
    </lineage>
</organism>
<reference evidence="2" key="1">
    <citation type="submission" date="2008-12" db="EMBL/GenBank/DDBJ databases">
        <title>Complete sequence of chromosome of Methylobacterium chloromethanicum CM4.</title>
        <authorList>
            <consortium name="US DOE Joint Genome Institute"/>
            <person name="Lucas S."/>
            <person name="Copeland A."/>
            <person name="Lapidus A."/>
            <person name="Glavina del Rio T."/>
            <person name="Dalin E."/>
            <person name="Tice H."/>
            <person name="Bruce D."/>
            <person name="Goodwin L."/>
            <person name="Pitluck S."/>
            <person name="Chertkov O."/>
            <person name="Brettin T."/>
            <person name="Detter J.C."/>
            <person name="Han C."/>
            <person name="Larimer F."/>
            <person name="Land M."/>
            <person name="Hauser L."/>
            <person name="Kyrpides N."/>
            <person name="Mikhailova N."/>
            <person name="Marx C."/>
            <person name="Richardson P."/>
        </authorList>
    </citation>
    <scope>NUCLEOTIDE SEQUENCE [LARGE SCALE GENOMIC DNA]</scope>
    <source>
        <strain evidence="2">CM4 / NCIMB 13688</strain>
    </source>
</reference>
<dbReference type="EMBL" id="CP001298">
    <property type="protein sequence ID" value="ACK84796.1"/>
    <property type="molecule type" value="Genomic_DNA"/>
</dbReference>
<proteinExistence type="predicted"/>